<dbReference type="OMA" id="DVIPRPY"/>
<evidence type="ECO:0000313" key="11">
    <source>
        <dbReference type="EMBL" id="EDO45498.1"/>
    </source>
</evidence>
<dbReference type="Gene3D" id="2.60.40.10">
    <property type="entry name" value="Immunoglobulins"/>
    <property type="match status" value="1"/>
</dbReference>
<dbReference type="GO" id="GO:0030247">
    <property type="term" value="F:polysaccharide binding"/>
    <property type="evidence" value="ECO:0007669"/>
    <property type="project" value="InterPro"/>
</dbReference>
<dbReference type="STRING" id="45351.A7RSQ4"/>
<dbReference type="Gene3D" id="3.20.20.80">
    <property type="entry name" value="Glycosidases"/>
    <property type="match status" value="2"/>
</dbReference>
<dbReference type="InterPro" id="IPR008965">
    <property type="entry name" value="CBM2/CBM3_carb-bd_dom_sf"/>
</dbReference>
<dbReference type="SUPFAM" id="SSF49384">
    <property type="entry name" value="Carbohydrate-binding domain"/>
    <property type="match status" value="1"/>
</dbReference>
<dbReference type="InterPro" id="IPR013783">
    <property type="entry name" value="Ig-like_fold"/>
</dbReference>
<dbReference type="eggNOG" id="KOG2499">
    <property type="taxonomic scope" value="Eukaryota"/>
</dbReference>
<evidence type="ECO:0000259" key="10">
    <source>
        <dbReference type="SMART" id="SM01081"/>
    </source>
</evidence>
<dbReference type="EC" id="3.2.1.52" evidence="3"/>
<dbReference type="InterPro" id="IPR015883">
    <property type="entry name" value="Glyco_hydro_20_cat"/>
</dbReference>
<dbReference type="AlphaFoldDB" id="A7RSQ4"/>
<evidence type="ECO:0000256" key="9">
    <source>
        <dbReference type="SAM" id="SignalP"/>
    </source>
</evidence>
<dbReference type="InterPro" id="IPR012291">
    <property type="entry name" value="CBM2_carb-bd_dom_sf"/>
</dbReference>
<dbReference type="PANTHER" id="PTHR22600">
    <property type="entry name" value="BETA-HEXOSAMINIDASE"/>
    <property type="match status" value="1"/>
</dbReference>
<keyword evidence="12" id="KW-1185">Reference proteome</keyword>
<dbReference type="SUPFAM" id="SSF51445">
    <property type="entry name" value="(Trans)glycosidases"/>
    <property type="match status" value="1"/>
</dbReference>
<evidence type="ECO:0000313" key="12">
    <source>
        <dbReference type="Proteomes" id="UP000001593"/>
    </source>
</evidence>
<dbReference type="CDD" id="cd06569">
    <property type="entry name" value="GH20_Sm-chitobiase-like"/>
    <property type="match status" value="1"/>
</dbReference>
<feature type="active site" description="Proton donor" evidence="8">
    <location>
        <position position="537"/>
    </location>
</feature>
<keyword evidence="9" id="KW-0732">Signal</keyword>
<dbReference type="Proteomes" id="UP000001593">
    <property type="component" value="Unassembled WGS sequence"/>
</dbReference>
<dbReference type="SUPFAM" id="SSF55545">
    <property type="entry name" value="beta-N-acetylhexosaminidase-like domain"/>
    <property type="match status" value="1"/>
</dbReference>
<dbReference type="Pfam" id="PF02838">
    <property type="entry name" value="Glyco_hydro_20b"/>
    <property type="match status" value="1"/>
</dbReference>
<dbReference type="GO" id="GO:0030203">
    <property type="term" value="P:glycosaminoglycan metabolic process"/>
    <property type="evidence" value="ECO:0000318"/>
    <property type="project" value="GO_Central"/>
</dbReference>
<comment type="similarity">
    <text evidence="2">Belongs to the glycosyl hydrolase 20 family.</text>
</comment>
<name>A7RSQ4_NEMVE</name>
<dbReference type="PhylomeDB" id="A7RSQ4"/>
<evidence type="ECO:0000256" key="4">
    <source>
        <dbReference type="ARBA" id="ARBA00022801"/>
    </source>
</evidence>
<proteinExistence type="inferred from homology"/>
<dbReference type="InterPro" id="IPR029018">
    <property type="entry name" value="Hex-like_dom2"/>
</dbReference>
<dbReference type="InterPro" id="IPR017853">
    <property type="entry name" value="GH"/>
</dbReference>
<protein>
    <recommendedName>
        <fullName evidence="3">beta-N-acetylhexosaminidase</fullName>
        <ecNumber evidence="3">3.2.1.52</ecNumber>
    </recommendedName>
    <alternativeName>
        <fullName evidence="6">Beta-N-acetylhexosaminidase</fullName>
    </alternativeName>
    <alternativeName>
        <fullName evidence="7">N-acetyl-beta-glucosaminidase</fullName>
    </alternativeName>
</protein>
<dbReference type="Pfam" id="PF03173">
    <property type="entry name" value="CHB_HEX"/>
    <property type="match status" value="1"/>
</dbReference>
<feature type="domain" description="Chitobiase/beta-hexosaminidases N-terminal" evidence="10">
    <location>
        <begin position="33"/>
        <end position="194"/>
    </location>
</feature>
<accession>A7RSQ4</accession>
<dbReference type="Gene3D" id="3.30.379.10">
    <property type="entry name" value="Chitobiase/beta-hexosaminidase domain 2-like"/>
    <property type="match status" value="1"/>
</dbReference>
<sequence length="885" mass="100029">MRVLYLYLVVAFCGYNSVYCQSVSQSTLDYIAANLGIRYDVLDNFQDSWRSYKVQLTLSNAGSQAIANGDWSIYLCHIRVIEPVHTKHNPDGYVLPGYGLKVTHVNGCQHRIQPTADFKPLLPGDSRPVLFNAENWAVAKTDVMPNFYVAAEGLQARTITSTSGESLDFVGPFDNKFKWKRFDPDKYNPFTPEERFAKNNVTDLKRPGLLVLPSPSEVTGYDPHQQVNLLTGDWEVIAGDELKNEAAFLAEKLGIRAVSFSQFRQIKLQLGDVAVGNLGNPSKEAYSLEVDAAAERILITGVTPLAVFWGVQSLLSLGHSGYVPKVTIRDAPRFEYRGMEIDLGRNFMPKSEILKLIDATSMYKLNKLHLHLTDDEGWRLEIPGLPELTTLGSKRCHDPKEHDCIDSQLGSGPGTGNSGTGYYTVSEYRDILRYARDRHVEVIPEFDMPGHGHAAIKAMQSRYRKYLAMGDKYKANQYILSDPLDKSEYLSVQFFTDNAINPCLESTYEFIEHIVFQVRRMHFDVQPLKTFHFGGDEVAHGAWTKSPACAALAQKLGLNFTSPSIVKDLKEYFVRRVSKITSKYCLDLGSWEDGVLGVKDKPYDRGYLPNRNVYAYAWDNVWEWGHGSRAYKLANAGYKASHFFRAGIDKTFSSINVAAQVVMTQATHLYFDHPYEPDPEERGYYWAPRYIDTRKTFGFMPDNLYANADFTRMGDPIVDLCQTMYKGQCVPLKEPNNIAGMAGALWSETVRTPSQLQSMIYPRLLALAERAWHKACWEIESDVTERSRLQVMDWEMFANALGYKELLRLDQMRIDYHIPVPGAVVKNGVLMTDVAFPGLVVQYSVDNGKTWSDVTSAGIRVSGEIVLATRSADRRRLSRRIKIKV</sequence>
<dbReference type="InterPro" id="IPR025705">
    <property type="entry name" value="Beta_hexosaminidase_sua/sub"/>
</dbReference>
<evidence type="ECO:0000256" key="5">
    <source>
        <dbReference type="ARBA" id="ARBA00023295"/>
    </source>
</evidence>
<dbReference type="PANTHER" id="PTHR22600:SF57">
    <property type="entry name" value="BETA-N-ACETYLHEXOSAMINIDASE"/>
    <property type="match status" value="1"/>
</dbReference>
<organism evidence="11 12">
    <name type="scientific">Nematostella vectensis</name>
    <name type="common">Starlet sea anemone</name>
    <dbReference type="NCBI Taxonomy" id="45351"/>
    <lineage>
        <taxon>Eukaryota</taxon>
        <taxon>Metazoa</taxon>
        <taxon>Cnidaria</taxon>
        <taxon>Anthozoa</taxon>
        <taxon>Hexacorallia</taxon>
        <taxon>Actiniaria</taxon>
        <taxon>Edwardsiidae</taxon>
        <taxon>Nematostella</taxon>
    </lineage>
</organism>
<dbReference type="InterPro" id="IPR014756">
    <property type="entry name" value="Ig_E-set"/>
</dbReference>
<dbReference type="InParanoid" id="A7RSQ4"/>
<dbReference type="Pfam" id="PF00728">
    <property type="entry name" value="Glyco_hydro_20"/>
    <property type="match status" value="2"/>
</dbReference>
<dbReference type="SMART" id="SM01081">
    <property type="entry name" value="CHB_HEX"/>
    <property type="match status" value="1"/>
</dbReference>
<evidence type="ECO:0000256" key="7">
    <source>
        <dbReference type="ARBA" id="ARBA00033000"/>
    </source>
</evidence>
<dbReference type="HOGENOM" id="CLU_007082_4_1_1"/>
<dbReference type="InterPro" id="IPR004867">
    <property type="entry name" value="CHB_C_dom"/>
</dbReference>
<dbReference type="InterPro" id="IPR015882">
    <property type="entry name" value="HEX_bac_N"/>
</dbReference>
<dbReference type="GO" id="GO:0016020">
    <property type="term" value="C:membrane"/>
    <property type="evidence" value="ECO:0000318"/>
    <property type="project" value="GO_Central"/>
</dbReference>
<evidence type="ECO:0000256" key="8">
    <source>
        <dbReference type="PIRSR" id="PIRSR625705-1"/>
    </source>
</evidence>
<keyword evidence="5" id="KW-0326">Glycosidase</keyword>
<feature type="signal peptide" evidence="9">
    <location>
        <begin position="1"/>
        <end position="20"/>
    </location>
</feature>
<evidence type="ECO:0000256" key="1">
    <source>
        <dbReference type="ARBA" id="ARBA00001231"/>
    </source>
</evidence>
<dbReference type="InterPro" id="IPR004866">
    <property type="entry name" value="CHB/HEX_N_dom"/>
</dbReference>
<evidence type="ECO:0000256" key="3">
    <source>
        <dbReference type="ARBA" id="ARBA00012663"/>
    </source>
</evidence>
<evidence type="ECO:0000256" key="2">
    <source>
        <dbReference type="ARBA" id="ARBA00006285"/>
    </source>
</evidence>
<evidence type="ECO:0000256" key="6">
    <source>
        <dbReference type="ARBA" id="ARBA00030512"/>
    </source>
</evidence>
<dbReference type="Pfam" id="PF03174">
    <property type="entry name" value="CHB_HEX_C"/>
    <property type="match status" value="1"/>
</dbReference>
<reference evidence="11 12" key="1">
    <citation type="journal article" date="2007" name="Science">
        <title>Sea anemone genome reveals ancestral eumetazoan gene repertoire and genomic organization.</title>
        <authorList>
            <person name="Putnam N.H."/>
            <person name="Srivastava M."/>
            <person name="Hellsten U."/>
            <person name="Dirks B."/>
            <person name="Chapman J."/>
            <person name="Salamov A."/>
            <person name="Terry A."/>
            <person name="Shapiro H."/>
            <person name="Lindquist E."/>
            <person name="Kapitonov V.V."/>
            <person name="Jurka J."/>
            <person name="Genikhovich G."/>
            <person name="Grigoriev I.V."/>
            <person name="Lucas S.M."/>
            <person name="Steele R.E."/>
            <person name="Finnerty J.R."/>
            <person name="Technau U."/>
            <person name="Martindale M.Q."/>
            <person name="Rokhsar D.S."/>
        </authorList>
    </citation>
    <scope>NUCLEOTIDE SEQUENCE [LARGE SCALE GENOMIC DNA]</scope>
    <source>
        <strain evidence="12">CH2 X CH6</strain>
    </source>
</reference>
<feature type="chain" id="PRO_5002713797" description="beta-N-acetylhexosaminidase" evidence="9">
    <location>
        <begin position="21"/>
        <end position="885"/>
    </location>
</feature>
<dbReference type="EMBL" id="DS469535">
    <property type="protein sequence ID" value="EDO45498.1"/>
    <property type="molecule type" value="Genomic_DNA"/>
</dbReference>
<dbReference type="GO" id="GO:0004563">
    <property type="term" value="F:beta-N-acetylhexosaminidase activity"/>
    <property type="evidence" value="ECO:0000318"/>
    <property type="project" value="GO_Central"/>
</dbReference>
<dbReference type="Gene3D" id="2.60.40.290">
    <property type="match status" value="1"/>
</dbReference>
<gene>
    <name evidence="11" type="ORF">NEMVEDRAFT_v1g201552</name>
</gene>
<comment type="catalytic activity">
    <reaction evidence="1">
        <text>Hydrolysis of terminal non-reducing N-acetyl-D-hexosamine residues in N-acetyl-beta-D-hexosaminides.</text>
        <dbReference type="EC" id="3.2.1.52"/>
    </reaction>
</comment>
<dbReference type="GO" id="GO:0005975">
    <property type="term" value="P:carbohydrate metabolic process"/>
    <property type="evidence" value="ECO:0007669"/>
    <property type="project" value="InterPro"/>
</dbReference>
<dbReference type="SUPFAM" id="SSF81296">
    <property type="entry name" value="E set domains"/>
    <property type="match status" value="1"/>
</dbReference>
<dbReference type="PRINTS" id="PR00738">
    <property type="entry name" value="GLHYDRLASE20"/>
</dbReference>
<keyword evidence="4" id="KW-0378">Hydrolase</keyword>
<dbReference type="CDD" id="cd02847">
    <property type="entry name" value="E_set_Chitobiase_C"/>
    <property type="match status" value="1"/>
</dbReference>